<protein>
    <submittedName>
        <fullName evidence="1">Uncharacterized protein</fullName>
    </submittedName>
</protein>
<sequence length="250" mass="27452">MGEVVPFHSCPSANAFLSGHLVLKLGIPISTGITDSAPYTIQNGISPIGILLVIPQDCSVGDFHLFVCLRMTRRGEMVGDGKRHLRRGPDKDLFIEFHEGDKIGRTILDTESLELVKWLGKNSRGMLLSKMKSEGRCEIGHHPKIFGEVIPLDLVNHKLQIIEDVKGSTPNSTTTLNSVRRASYFYFVIGPHLDLVLLKLSTLGGITLGSGTSCLNGPLEKPSPRCQVVRESALRVSLSAQRWDELEIMA</sequence>
<evidence type="ECO:0000313" key="2">
    <source>
        <dbReference type="Proteomes" id="UP000585474"/>
    </source>
</evidence>
<dbReference type="Proteomes" id="UP000585474">
    <property type="component" value="Unassembled WGS sequence"/>
</dbReference>
<comment type="caution">
    <text evidence="1">The sequence shown here is derived from an EMBL/GenBank/DDBJ whole genome shotgun (WGS) entry which is preliminary data.</text>
</comment>
<dbReference type="AlphaFoldDB" id="A0A7J0H698"/>
<dbReference type="EMBL" id="BJWL01000027">
    <property type="protein sequence ID" value="GFZ18551.1"/>
    <property type="molecule type" value="Genomic_DNA"/>
</dbReference>
<reference evidence="1 2" key="1">
    <citation type="submission" date="2019-07" db="EMBL/GenBank/DDBJ databases">
        <title>De Novo Assembly of kiwifruit Actinidia rufa.</title>
        <authorList>
            <person name="Sugita-Konishi S."/>
            <person name="Sato K."/>
            <person name="Mori E."/>
            <person name="Abe Y."/>
            <person name="Kisaki G."/>
            <person name="Hamano K."/>
            <person name="Suezawa K."/>
            <person name="Otani M."/>
            <person name="Fukuda T."/>
            <person name="Manabe T."/>
            <person name="Gomi K."/>
            <person name="Tabuchi M."/>
            <person name="Akimitsu K."/>
            <person name="Kataoka I."/>
        </authorList>
    </citation>
    <scope>NUCLEOTIDE SEQUENCE [LARGE SCALE GENOMIC DNA]</scope>
    <source>
        <strain evidence="2">cv. Fuchu</strain>
    </source>
</reference>
<accession>A0A7J0H698</accession>
<organism evidence="1 2">
    <name type="scientific">Actinidia rufa</name>
    <dbReference type="NCBI Taxonomy" id="165716"/>
    <lineage>
        <taxon>Eukaryota</taxon>
        <taxon>Viridiplantae</taxon>
        <taxon>Streptophyta</taxon>
        <taxon>Embryophyta</taxon>
        <taxon>Tracheophyta</taxon>
        <taxon>Spermatophyta</taxon>
        <taxon>Magnoliopsida</taxon>
        <taxon>eudicotyledons</taxon>
        <taxon>Gunneridae</taxon>
        <taxon>Pentapetalae</taxon>
        <taxon>asterids</taxon>
        <taxon>Ericales</taxon>
        <taxon>Actinidiaceae</taxon>
        <taxon>Actinidia</taxon>
    </lineage>
</organism>
<keyword evidence="2" id="KW-1185">Reference proteome</keyword>
<evidence type="ECO:0000313" key="1">
    <source>
        <dbReference type="EMBL" id="GFZ18551.1"/>
    </source>
</evidence>
<proteinExistence type="predicted"/>
<gene>
    <name evidence="1" type="ORF">Acr_27g0002900</name>
</gene>
<name>A0A7J0H698_9ERIC</name>